<dbReference type="Proteomes" id="UP000031549">
    <property type="component" value="Unassembled WGS sequence"/>
</dbReference>
<proteinExistence type="predicted"/>
<dbReference type="RefSeq" id="WP_052325772.1">
    <property type="nucleotide sequence ID" value="NZ_JTCM02000148.1"/>
</dbReference>
<gene>
    <name evidence="1" type="ORF">PI95_032090</name>
</gene>
<accession>A0A846HI30</accession>
<dbReference type="AlphaFoldDB" id="A0A846HI30"/>
<name>A0A846HI30_9CYAN</name>
<reference evidence="1 2" key="1">
    <citation type="journal article" date="2015" name="Genome Announc.">
        <title>Draft Genome Sequence of Cyanobacterium Hassallia byssoidea Strain VB512170, Isolated from Monuments in India.</title>
        <authorList>
            <person name="Singh D."/>
            <person name="Chandrababunaidu M.M."/>
            <person name="Panda A."/>
            <person name="Sen D."/>
            <person name="Bhattacharyya S."/>
            <person name="Adhikary S.P."/>
            <person name="Tripathy S."/>
        </authorList>
    </citation>
    <scope>NUCLEOTIDE SEQUENCE [LARGE SCALE GENOMIC DNA]</scope>
    <source>
        <strain evidence="1 2">VB512170</strain>
    </source>
</reference>
<protein>
    <submittedName>
        <fullName evidence="1">Uncharacterized protein</fullName>
    </submittedName>
</protein>
<evidence type="ECO:0000313" key="2">
    <source>
        <dbReference type="Proteomes" id="UP000031549"/>
    </source>
</evidence>
<organism evidence="1 2">
    <name type="scientific">Hassallia byssoidea VB512170</name>
    <dbReference type="NCBI Taxonomy" id="1304833"/>
    <lineage>
        <taxon>Bacteria</taxon>
        <taxon>Bacillati</taxon>
        <taxon>Cyanobacteriota</taxon>
        <taxon>Cyanophyceae</taxon>
        <taxon>Nostocales</taxon>
        <taxon>Tolypothrichaceae</taxon>
        <taxon>Hassallia</taxon>
    </lineage>
</organism>
<comment type="caution">
    <text evidence="1">The sequence shown here is derived from an EMBL/GenBank/DDBJ whole genome shotgun (WGS) entry which is preliminary data.</text>
</comment>
<keyword evidence="2" id="KW-1185">Reference proteome</keyword>
<dbReference type="EMBL" id="JTCM02000148">
    <property type="protein sequence ID" value="NEU77016.1"/>
    <property type="molecule type" value="Genomic_DNA"/>
</dbReference>
<sequence>MISPIEDNRWHVTLGGYAGNYPPTDEAGFLQWARDLVDPSIYEAIRVAEPLSPILGYRIPQNRIRHFERLDRLPLGFIVTGDSVCAFVDVLLTLNANDFTRLGEDVAQLVQPK</sequence>
<evidence type="ECO:0000313" key="1">
    <source>
        <dbReference type="EMBL" id="NEU77016.1"/>
    </source>
</evidence>